<accession>A0A072P486</accession>
<comment type="caution">
    <text evidence="1">The sequence shown here is derived from an EMBL/GenBank/DDBJ whole genome shotgun (WGS) entry which is preliminary data.</text>
</comment>
<evidence type="ECO:0000313" key="2">
    <source>
        <dbReference type="Proteomes" id="UP000027920"/>
    </source>
</evidence>
<dbReference type="VEuPathDB" id="FungiDB:A1O9_09347"/>
<dbReference type="Proteomes" id="UP000027920">
    <property type="component" value="Unassembled WGS sequence"/>
</dbReference>
<reference evidence="1 2" key="1">
    <citation type="submission" date="2013-03" db="EMBL/GenBank/DDBJ databases">
        <title>The Genome Sequence of Exophiala aquamarina CBS 119918.</title>
        <authorList>
            <consortium name="The Broad Institute Genomics Platform"/>
            <person name="Cuomo C."/>
            <person name="de Hoog S."/>
            <person name="Gorbushina A."/>
            <person name="Walker B."/>
            <person name="Young S.K."/>
            <person name="Zeng Q."/>
            <person name="Gargeya S."/>
            <person name="Fitzgerald M."/>
            <person name="Haas B."/>
            <person name="Abouelleil A."/>
            <person name="Allen A.W."/>
            <person name="Alvarado L."/>
            <person name="Arachchi H.M."/>
            <person name="Berlin A.M."/>
            <person name="Chapman S.B."/>
            <person name="Gainer-Dewar J."/>
            <person name="Goldberg J."/>
            <person name="Griggs A."/>
            <person name="Gujja S."/>
            <person name="Hansen M."/>
            <person name="Howarth C."/>
            <person name="Imamovic A."/>
            <person name="Ireland A."/>
            <person name="Larimer J."/>
            <person name="McCowan C."/>
            <person name="Murphy C."/>
            <person name="Pearson M."/>
            <person name="Poon T.W."/>
            <person name="Priest M."/>
            <person name="Roberts A."/>
            <person name="Saif S."/>
            <person name="Shea T."/>
            <person name="Sisk P."/>
            <person name="Sykes S."/>
            <person name="Wortman J."/>
            <person name="Nusbaum C."/>
            <person name="Birren B."/>
        </authorList>
    </citation>
    <scope>NUCLEOTIDE SEQUENCE [LARGE SCALE GENOMIC DNA]</scope>
    <source>
        <strain evidence="1 2">CBS 119918</strain>
    </source>
</reference>
<gene>
    <name evidence="1" type="ORF">A1O9_09347</name>
</gene>
<dbReference type="AlphaFoldDB" id="A0A072P486"/>
<dbReference type="GeneID" id="25284256"/>
<protein>
    <submittedName>
        <fullName evidence="1">Uncharacterized protein</fullName>
    </submittedName>
</protein>
<keyword evidence="2" id="KW-1185">Reference proteome</keyword>
<evidence type="ECO:0000313" key="1">
    <source>
        <dbReference type="EMBL" id="KEF54904.1"/>
    </source>
</evidence>
<dbReference type="OrthoDB" id="3918601at2759"/>
<dbReference type="RefSeq" id="XP_013257494.1">
    <property type="nucleotide sequence ID" value="XM_013402040.1"/>
</dbReference>
<proteinExistence type="predicted"/>
<dbReference type="HOGENOM" id="CLU_1360407_0_0_1"/>
<dbReference type="PANTHER" id="PTHR38794">
    <property type="entry name" value="INTEGRAL MEMBRANE PROTEIN"/>
    <property type="match status" value="1"/>
</dbReference>
<organism evidence="1 2">
    <name type="scientific">Exophiala aquamarina CBS 119918</name>
    <dbReference type="NCBI Taxonomy" id="1182545"/>
    <lineage>
        <taxon>Eukaryota</taxon>
        <taxon>Fungi</taxon>
        <taxon>Dikarya</taxon>
        <taxon>Ascomycota</taxon>
        <taxon>Pezizomycotina</taxon>
        <taxon>Eurotiomycetes</taxon>
        <taxon>Chaetothyriomycetidae</taxon>
        <taxon>Chaetothyriales</taxon>
        <taxon>Herpotrichiellaceae</taxon>
        <taxon>Exophiala</taxon>
    </lineage>
</organism>
<name>A0A072P486_9EURO</name>
<sequence>MLYHMRNAYKTDDHDFTWDILMPQVWAQIMLHTSIITACIPSFNRFLSGIKPGLLAVQIPEHELASSSVRRSQNESKSEAALDSPLVSPRLFASRSSSTKNRLSNAAMIVSSGISTSNSNLWSEKQKQAIANIERGYNRPHAGKTESRIEHHRSESIQALVRDLDDHVILHSIDYKVEYEEQRDELDFESLGRLGSSRSHV</sequence>
<dbReference type="PANTHER" id="PTHR38794:SF3">
    <property type="entry name" value="INTEGRAL MEMBRANE PROTEIN"/>
    <property type="match status" value="1"/>
</dbReference>
<dbReference type="EMBL" id="AMGV01000009">
    <property type="protein sequence ID" value="KEF54904.1"/>
    <property type="molecule type" value="Genomic_DNA"/>
</dbReference>